<dbReference type="InterPro" id="IPR051647">
    <property type="entry name" value="Mediator_comp_sub12"/>
</dbReference>
<feature type="compositionally biased region" description="Low complexity" evidence="1">
    <location>
        <begin position="712"/>
        <end position="748"/>
    </location>
</feature>
<dbReference type="Pfam" id="PF11951">
    <property type="entry name" value="Fungal_trans_2"/>
    <property type="match status" value="1"/>
</dbReference>
<dbReference type="AlphaFoldDB" id="A0AAD4M714"/>
<sequence length="806" mass="88077">MRNLYPFAPSMSRLWSEATRLAQGRHGFISLVHHLRATQSYSFSLPSSPSVFLFLFSPKENNNVTMFREKIKDFLAAQGMIKGHSGSGTRSSDQEGMLVLITDHGRSDTSSPHSPALSIDSVDDRRHNGHNISSLRHDPHYPSISLTAQHSHPGYSSQRMSFSSARESSPLNLPRLPSAYHPLPDMSADAREGMNSELILPFSPPPSSSNILPPPPSSLVSPMSQSWHHSNQNPSYHSYSAPPVPLPVPPTPTAPPIMALVPAQPQAQPTQPPRYQHHQHQHQHPHQHQPQHPVHQAPASTSAVTSHSHFTNTLPPSYHQQYIFEEEDYNEAEQLHPGYYIEPSHNQVIAPFISSHQSGLVRHYLDHVLQRQYLLADTSIAEFITRTVQQNPAVRDAVCLLASLHQESLRQGSHAATAAQSDALVLQIDASSDYSKTYKRICANLRTSAAGGYTEGEAMAGLFVVSAFLFRGGRGAWQEFLSVAADWVWNVLHMGPDPAETILRCTDSQQFVIKTTFWFDILASTTRLQPPRFLNVYRKLWSSRRGAYIEGTNGGGGLGSSTTTTATTNVMSSTSSSSLSAVEQQQQQQPQPQPQPQQPQILSMMSVMGCENSTALALAEISALACWKEARSRQGSLSIPELVDRGRAIESEYLPRKSLAAAAAAAAATVTGDGLYSTYPGCPEIREGVQETIECLRRIPARQGQTQGGGDDNNNNSSGSNSNHNNDHNTNINHSHSHSSSSNSSNGNGNNNSKAIAIAIAIATIVVFGICLCGCLTDDYSEREFLLRRIDEEQAEGVGNCAEARS</sequence>
<feature type="region of interest" description="Disordered" evidence="1">
    <location>
        <begin position="104"/>
        <end position="250"/>
    </location>
</feature>
<feature type="compositionally biased region" description="Basic residues" evidence="1">
    <location>
        <begin position="275"/>
        <end position="289"/>
    </location>
</feature>
<keyword evidence="4" id="KW-1185">Reference proteome</keyword>
<evidence type="ECO:0000256" key="2">
    <source>
        <dbReference type="SAM" id="Phobius"/>
    </source>
</evidence>
<evidence type="ECO:0000256" key="1">
    <source>
        <dbReference type="SAM" id="MobiDB-lite"/>
    </source>
</evidence>
<proteinExistence type="predicted"/>
<keyword evidence="2" id="KW-0472">Membrane</keyword>
<keyword evidence="2" id="KW-1133">Transmembrane helix</keyword>
<organism evidence="3 4">
    <name type="scientific">Multifurca ochricompacta</name>
    <dbReference type="NCBI Taxonomy" id="376703"/>
    <lineage>
        <taxon>Eukaryota</taxon>
        <taxon>Fungi</taxon>
        <taxon>Dikarya</taxon>
        <taxon>Basidiomycota</taxon>
        <taxon>Agaricomycotina</taxon>
        <taxon>Agaricomycetes</taxon>
        <taxon>Russulales</taxon>
        <taxon>Russulaceae</taxon>
        <taxon>Multifurca</taxon>
    </lineage>
</organism>
<feature type="compositionally biased region" description="Low complexity" evidence="1">
    <location>
        <begin position="560"/>
        <end position="590"/>
    </location>
</feature>
<reference evidence="3" key="1">
    <citation type="journal article" date="2022" name="New Phytol.">
        <title>Evolutionary transition to the ectomycorrhizal habit in the genomes of a hyperdiverse lineage of mushroom-forming fungi.</title>
        <authorList>
            <person name="Looney B."/>
            <person name="Miyauchi S."/>
            <person name="Morin E."/>
            <person name="Drula E."/>
            <person name="Courty P.E."/>
            <person name="Kohler A."/>
            <person name="Kuo A."/>
            <person name="LaButti K."/>
            <person name="Pangilinan J."/>
            <person name="Lipzen A."/>
            <person name="Riley R."/>
            <person name="Andreopoulos W."/>
            <person name="He G."/>
            <person name="Johnson J."/>
            <person name="Nolan M."/>
            <person name="Tritt A."/>
            <person name="Barry K.W."/>
            <person name="Grigoriev I.V."/>
            <person name="Nagy L.G."/>
            <person name="Hibbett D."/>
            <person name="Henrissat B."/>
            <person name="Matheny P.B."/>
            <person name="Labbe J."/>
            <person name="Martin F.M."/>
        </authorList>
    </citation>
    <scope>NUCLEOTIDE SEQUENCE</scope>
    <source>
        <strain evidence="3">BPL690</strain>
    </source>
</reference>
<accession>A0AAD4M714</accession>
<dbReference type="GO" id="GO:0003713">
    <property type="term" value="F:transcription coactivator activity"/>
    <property type="evidence" value="ECO:0007669"/>
    <property type="project" value="TreeGrafter"/>
</dbReference>
<dbReference type="InterPro" id="IPR021858">
    <property type="entry name" value="Fun_TF"/>
</dbReference>
<feature type="compositionally biased region" description="Polar residues" evidence="1">
    <location>
        <begin position="144"/>
        <end position="171"/>
    </location>
</feature>
<keyword evidence="2" id="KW-0812">Transmembrane</keyword>
<dbReference type="PANTHER" id="PTHR46007:SF8">
    <property type="entry name" value="C2H2-TYPE DOMAIN-CONTAINING PROTEIN"/>
    <property type="match status" value="1"/>
</dbReference>
<dbReference type="GO" id="GO:0045944">
    <property type="term" value="P:positive regulation of transcription by RNA polymerase II"/>
    <property type="evidence" value="ECO:0007669"/>
    <property type="project" value="TreeGrafter"/>
</dbReference>
<feature type="region of interest" description="Disordered" evidence="1">
    <location>
        <begin position="700"/>
        <end position="748"/>
    </location>
</feature>
<gene>
    <name evidence="3" type="ORF">B0F90DRAFT_1707070</name>
</gene>
<feature type="compositionally biased region" description="Polar residues" evidence="1">
    <location>
        <begin position="227"/>
        <end position="238"/>
    </location>
</feature>
<dbReference type="Proteomes" id="UP001203297">
    <property type="component" value="Unassembled WGS sequence"/>
</dbReference>
<name>A0AAD4M714_9AGAM</name>
<feature type="non-terminal residue" evidence="3">
    <location>
        <position position="806"/>
    </location>
</feature>
<dbReference type="PANTHER" id="PTHR46007">
    <property type="entry name" value="MEDIATOR OF RNA POLYMERASE II TRANSCRIPTION SUBUNIT 12"/>
    <property type="match status" value="1"/>
</dbReference>
<evidence type="ECO:0000313" key="3">
    <source>
        <dbReference type="EMBL" id="KAI0303578.1"/>
    </source>
</evidence>
<dbReference type="GO" id="GO:0016592">
    <property type="term" value="C:mediator complex"/>
    <property type="evidence" value="ECO:0007669"/>
    <property type="project" value="TreeGrafter"/>
</dbReference>
<evidence type="ECO:0000313" key="4">
    <source>
        <dbReference type="Proteomes" id="UP001203297"/>
    </source>
</evidence>
<feature type="region of interest" description="Disordered" evidence="1">
    <location>
        <begin position="264"/>
        <end position="312"/>
    </location>
</feature>
<dbReference type="EMBL" id="WTXG01000008">
    <property type="protein sequence ID" value="KAI0303578.1"/>
    <property type="molecule type" value="Genomic_DNA"/>
</dbReference>
<protein>
    <submittedName>
        <fullName evidence="3">Uncharacterized protein</fullName>
    </submittedName>
</protein>
<feature type="compositionally biased region" description="Pro residues" evidence="1">
    <location>
        <begin position="202"/>
        <end position="217"/>
    </location>
</feature>
<feature type="region of interest" description="Disordered" evidence="1">
    <location>
        <begin position="552"/>
        <end position="598"/>
    </location>
</feature>
<feature type="transmembrane region" description="Helical" evidence="2">
    <location>
        <begin position="755"/>
        <end position="776"/>
    </location>
</feature>
<comment type="caution">
    <text evidence="3">The sequence shown here is derived from an EMBL/GenBank/DDBJ whole genome shotgun (WGS) entry which is preliminary data.</text>
</comment>
<feature type="compositionally biased region" description="Polar residues" evidence="1">
    <location>
        <begin position="299"/>
        <end position="312"/>
    </location>
</feature>